<feature type="non-terminal residue" evidence="1">
    <location>
        <position position="101"/>
    </location>
</feature>
<name>A0A1B6E4R1_9HEMI</name>
<sequence>MGNLLNIFLWRKNYCAVKYIEDSSAKPKKQVKFKDEISFIVDNKEESETEIDRFINESEKCVTNESGCHEIDEIVIKITNNDKHKRSKRKKKRMLDRDVGL</sequence>
<proteinExistence type="predicted"/>
<accession>A0A1B6E4R1</accession>
<protein>
    <submittedName>
        <fullName evidence="1">Uncharacterized protein</fullName>
    </submittedName>
</protein>
<organism evidence="1">
    <name type="scientific">Clastoptera arizonana</name>
    <name type="common">Arizona spittle bug</name>
    <dbReference type="NCBI Taxonomy" id="38151"/>
    <lineage>
        <taxon>Eukaryota</taxon>
        <taxon>Metazoa</taxon>
        <taxon>Ecdysozoa</taxon>
        <taxon>Arthropoda</taxon>
        <taxon>Hexapoda</taxon>
        <taxon>Insecta</taxon>
        <taxon>Pterygota</taxon>
        <taxon>Neoptera</taxon>
        <taxon>Paraneoptera</taxon>
        <taxon>Hemiptera</taxon>
        <taxon>Auchenorrhyncha</taxon>
        <taxon>Cercopoidea</taxon>
        <taxon>Clastopteridae</taxon>
        <taxon>Clastoptera</taxon>
    </lineage>
</organism>
<evidence type="ECO:0000313" key="1">
    <source>
        <dbReference type="EMBL" id="JAS32926.1"/>
    </source>
</evidence>
<dbReference type="EMBL" id="GEDC01004372">
    <property type="protein sequence ID" value="JAS32926.1"/>
    <property type="molecule type" value="Transcribed_RNA"/>
</dbReference>
<reference evidence="1" key="1">
    <citation type="submission" date="2015-12" db="EMBL/GenBank/DDBJ databases">
        <title>De novo transcriptome assembly of four potential Pierce s Disease insect vectors from Arizona vineyards.</title>
        <authorList>
            <person name="Tassone E.E."/>
        </authorList>
    </citation>
    <scope>NUCLEOTIDE SEQUENCE</scope>
</reference>
<gene>
    <name evidence="1" type="ORF">g.40485</name>
</gene>
<dbReference type="AlphaFoldDB" id="A0A1B6E4R1"/>